<feature type="chain" id="PRO_5021777292" evidence="2">
    <location>
        <begin position="26"/>
        <end position="870"/>
    </location>
</feature>
<protein>
    <submittedName>
        <fullName evidence="5">Disulfide bond corrector protein DsbC</fullName>
    </submittedName>
</protein>
<dbReference type="InterPro" id="IPR004879">
    <property type="entry name" value="Ssp411-like_TRX"/>
</dbReference>
<feature type="region of interest" description="Disordered" evidence="1">
    <location>
        <begin position="35"/>
        <end position="57"/>
    </location>
</feature>
<dbReference type="AlphaFoldDB" id="A0A517ZAF5"/>
<dbReference type="Gene3D" id="1.50.10.20">
    <property type="match status" value="1"/>
</dbReference>
<organism evidence="5 6">
    <name type="scientific">Maioricimonas rarisocia</name>
    <dbReference type="NCBI Taxonomy" id="2528026"/>
    <lineage>
        <taxon>Bacteria</taxon>
        <taxon>Pseudomonadati</taxon>
        <taxon>Planctomycetota</taxon>
        <taxon>Planctomycetia</taxon>
        <taxon>Planctomycetales</taxon>
        <taxon>Planctomycetaceae</taxon>
        <taxon>Maioricimonas</taxon>
    </lineage>
</organism>
<dbReference type="Pfam" id="PF11412">
    <property type="entry name" value="DsbD_N"/>
    <property type="match status" value="1"/>
</dbReference>
<evidence type="ECO:0000313" key="5">
    <source>
        <dbReference type="EMBL" id="QDU39448.1"/>
    </source>
</evidence>
<dbReference type="InterPro" id="IPR036249">
    <property type="entry name" value="Thioredoxin-like_sf"/>
</dbReference>
<dbReference type="CDD" id="cd02955">
    <property type="entry name" value="SSP411"/>
    <property type="match status" value="1"/>
</dbReference>
<feature type="domain" description="Thiol:disulfide interchange protein DsbD N-terminal" evidence="4">
    <location>
        <begin position="766"/>
        <end position="840"/>
    </location>
</feature>
<feature type="signal peptide" evidence="2">
    <location>
        <begin position="1"/>
        <end position="25"/>
    </location>
</feature>
<evidence type="ECO:0000259" key="3">
    <source>
        <dbReference type="Pfam" id="PF03190"/>
    </source>
</evidence>
<proteinExistence type="predicted"/>
<dbReference type="InterPro" id="IPR008928">
    <property type="entry name" value="6-hairpin_glycosidase_sf"/>
</dbReference>
<dbReference type="PANTHER" id="PTHR42899:SF1">
    <property type="entry name" value="SPERMATOGENESIS-ASSOCIATED PROTEIN 20"/>
    <property type="match status" value="1"/>
</dbReference>
<dbReference type="RefSeq" id="WP_145370629.1">
    <property type="nucleotide sequence ID" value="NZ_CP036275.1"/>
</dbReference>
<dbReference type="EMBL" id="CP036275">
    <property type="protein sequence ID" value="QDU39448.1"/>
    <property type="molecule type" value="Genomic_DNA"/>
</dbReference>
<dbReference type="InterPro" id="IPR028250">
    <property type="entry name" value="DsbDN"/>
</dbReference>
<dbReference type="Gene3D" id="1.50.10.10">
    <property type="match status" value="1"/>
</dbReference>
<dbReference type="InterPro" id="IPR036929">
    <property type="entry name" value="DsbDN_sf"/>
</dbReference>
<dbReference type="InterPro" id="IPR012341">
    <property type="entry name" value="6hp_glycosidase-like_sf"/>
</dbReference>
<feature type="domain" description="Spermatogenesis-associated protein 20-like TRX" evidence="3">
    <location>
        <begin position="58"/>
        <end position="224"/>
    </location>
</feature>
<dbReference type="PANTHER" id="PTHR42899">
    <property type="entry name" value="SPERMATOGENESIS-ASSOCIATED PROTEIN 20"/>
    <property type="match status" value="1"/>
</dbReference>
<gene>
    <name evidence="5" type="ORF">Mal4_37930</name>
</gene>
<evidence type="ECO:0000256" key="1">
    <source>
        <dbReference type="SAM" id="MobiDB-lite"/>
    </source>
</evidence>
<dbReference type="InterPro" id="IPR024705">
    <property type="entry name" value="Ssp411"/>
</dbReference>
<dbReference type="Proteomes" id="UP000320496">
    <property type="component" value="Chromosome"/>
</dbReference>
<keyword evidence="2" id="KW-0732">Signal</keyword>
<sequence length="870" mass="96573" precursor="true">MSELKTLTRATCLLMLLLLSACSLQGENAFSAEGDGKAAADQSAPPAATAPEKAAHGENRLARESSPYLLLHAHNPVDWYPWGPEAFERARREDKPIFLSIGYSTCFWCHVMERKVFSNEEIAEYMNEHFVCVKVDREERPDVDDLYMLALQVYFQAVGSSQGGGWPLSLFLTPAGEPIAGGTYFPPEDLPGRPGFPSVMQRVHDLWMTRRADIERGATMIAREVRRLSRPGLNLKLVPLSTDLVNASVEAVKGSYDPEHGGFDFNPQAPAGPKFPSPPKLQLVQVRIPQDMSGKLAEMLDHTLDRMAAGGIRDHLGGGFHRYSVDREWQVPHFEKMLYDNAQLAQVYVAAFQRTSRTSYRDIASETFDFVLHDLTDPAGGFYSALDAETDGIEGKYYVWSPEEVTSILGAEDAKVFSAVYGLDQPQVFEHGYVLRQRDALADVADRLQLPVSELQLKLDGMRAKMLAARGQRPQLLRDDKVLTSWNGLMIRALADGGRILREQKYVDAAEKAALFILRQMRDEEGRLYRSWRNGKAHLNAYLDDYAFLVDGLLALHTATKDDKWLNAARRLTDDQIAMYWDEAGHGFFFTADHHEELLARPKNAYDSVLPSGNSVSARNLVRLARLTGEARYRELAEKTLQAFMPKLQETPGGLAYLAVATHDYLAAFGPSDGVGSEGLFAETPADTPTPDDEKTARAERLKPFAVLPEEEAAKHDKVSGSAYLSVARLPAGGKCEVAIVLSVKETWHINANPPQPDYVLPTEVIVSASHGTELAGINYPEGHAFMVEGFDEPLSVYEGKVILRGVLTVPEEAAGQIEELELLVRYQACNDKTCQRPMKMKLTGQIPVAPKGERIRSINQSLFPEKAKP</sequence>
<feature type="compositionally biased region" description="Low complexity" evidence="1">
    <location>
        <begin position="39"/>
        <end position="52"/>
    </location>
</feature>
<dbReference type="Gene3D" id="3.40.30.10">
    <property type="entry name" value="Glutaredoxin"/>
    <property type="match status" value="1"/>
</dbReference>
<dbReference type="PROSITE" id="PS51257">
    <property type="entry name" value="PROKAR_LIPOPROTEIN"/>
    <property type="match status" value="1"/>
</dbReference>
<evidence type="ECO:0000313" key="6">
    <source>
        <dbReference type="Proteomes" id="UP000320496"/>
    </source>
</evidence>
<accession>A0A517ZAF5</accession>
<dbReference type="Pfam" id="PF03190">
    <property type="entry name" value="Thioredox_DsbH"/>
    <property type="match status" value="1"/>
</dbReference>
<dbReference type="KEGG" id="mri:Mal4_37930"/>
<evidence type="ECO:0000259" key="4">
    <source>
        <dbReference type="Pfam" id="PF11412"/>
    </source>
</evidence>
<reference evidence="5 6" key="1">
    <citation type="submission" date="2019-02" db="EMBL/GenBank/DDBJ databases">
        <title>Deep-cultivation of Planctomycetes and their phenomic and genomic characterization uncovers novel biology.</title>
        <authorList>
            <person name="Wiegand S."/>
            <person name="Jogler M."/>
            <person name="Boedeker C."/>
            <person name="Pinto D."/>
            <person name="Vollmers J."/>
            <person name="Rivas-Marin E."/>
            <person name="Kohn T."/>
            <person name="Peeters S.H."/>
            <person name="Heuer A."/>
            <person name="Rast P."/>
            <person name="Oberbeckmann S."/>
            <person name="Bunk B."/>
            <person name="Jeske O."/>
            <person name="Meyerdierks A."/>
            <person name="Storesund J.E."/>
            <person name="Kallscheuer N."/>
            <person name="Luecker S."/>
            <person name="Lage O.M."/>
            <person name="Pohl T."/>
            <person name="Merkel B.J."/>
            <person name="Hornburger P."/>
            <person name="Mueller R.-W."/>
            <person name="Bruemmer F."/>
            <person name="Labrenz M."/>
            <person name="Spormann A.M."/>
            <person name="Op den Camp H."/>
            <person name="Overmann J."/>
            <person name="Amann R."/>
            <person name="Jetten M.S.M."/>
            <person name="Mascher T."/>
            <person name="Medema M.H."/>
            <person name="Devos D.P."/>
            <person name="Kaster A.-K."/>
            <person name="Ovreas L."/>
            <person name="Rohde M."/>
            <person name="Galperin M.Y."/>
            <person name="Jogler C."/>
        </authorList>
    </citation>
    <scope>NUCLEOTIDE SEQUENCE [LARGE SCALE GENOMIC DNA]</scope>
    <source>
        <strain evidence="5 6">Mal4</strain>
    </source>
</reference>
<name>A0A517ZAF5_9PLAN</name>
<dbReference type="Gene3D" id="2.60.40.1250">
    <property type="entry name" value="Thiol:disulfide interchange protein DsbD, N-terminal domain"/>
    <property type="match status" value="1"/>
</dbReference>
<keyword evidence="6" id="KW-1185">Reference proteome</keyword>
<dbReference type="GO" id="GO:0005975">
    <property type="term" value="P:carbohydrate metabolic process"/>
    <property type="evidence" value="ECO:0007669"/>
    <property type="project" value="InterPro"/>
</dbReference>
<dbReference type="SUPFAM" id="SSF52833">
    <property type="entry name" value="Thioredoxin-like"/>
    <property type="match status" value="1"/>
</dbReference>
<dbReference type="SUPFAM" id="SSF48208">
    <property type="entry name" value="Six-hairpin glycosidases"/>
    <property type="match status" value="1"/>
</dbReference>
<dbReference type="OrthoDB" id="9762614at2"/>
<evidence type="ECO:0000256" key="2">
    <source>
        <dbReference type="SAM" id="SignalP"/>
    </source>
</evidence>